<keyword evidence="2" id="KW-1185">Reference proteome</keyword>
<accession>A0ACB9F3G5</accession>
<dbReference type="Proteomes" id="UP001055811">
    <property type="component" value="Linkage Group LG03"/>
</dbReference>
<proteinExistence type="predicted"/>
<dbReference type="EMBL" id="CM042011">
    <property type="protein sequence ID" value="KAI3765221.1"/>
    <property type="molecule type" value="Genomic_DNA"/>
</dbReference>
<comment type="caution">
    <text evidence="1">The sequence shown here is derived from an EMBL/GenBank/DDBJ whole genome shotgun (WGS) entry which is preliminary data.</text>
</comment>
<name>A0ACB9F3G5_CICIN</name>
<reference evidence="1 2" key="2">
    <citation type="journal article" date="2022" name="Mol. Ecol. Resour.">
        <title>The genomes of chicory, endive, great burdock and yacon provide insights into Asteraceae paleo-polyploidization history and plant inulin production.</title>
        <authorList>
            <person name="Fan W."/>
            <person name="Wang S."/>
            <person name="Wang H."/>
            <person name="Wang A."/>
            <person name="Jiang F."/>
            <person name="Liu H."/>
            <person name="Zhao H."/>
            <person name="Xu D."/>
            <person name="Zhang Y."/>
        </authorList>
    </citation>
    <scope>NUCLEOTIDE SEQUENCE [LARGE SCALE GENOMIC DNA]</scope>
    <source>
        <strain evidence="2">cv. Punajuju</strain>
        <tissue evidence="1">Leaves</tissue>
    </source>
</reference>
<protein>
    <submittedName>
        <fullName evidence="1">Uncharacterized protein</fullName>
    </submittedName>
</protein>
<evidence type="ECO:0000313" key="2">
    <source>
        <dbReference type="Proteomes" id="UP001055811"/>
    </source>
</evidence>
<evidence type="ECO:0000313" key="1">
    <source>
        <dbReference type="EMBL" id="KAI3765221.1"/>
    </source>
</evidence>
<sequence>MEALMKDCLQTSPFTTNVTRAEFTALKPDFVWGSATSAYQVEGAASEFGRSPSIWDTFCIQNPAGIVNGDTGFRGTDAYFKTKEDVQMMKKMGINAYRFSISWSRVLPGGRLNNGVNKEGVDYYNNLIDELILHGITPYVTLFHWDTPNCLEQEYLGFLDKKIICDFKSYVEFCFYEFGDRVANWITLNEPANYSISGYDFGAFAPGRGITLDAMYYLPLDPQKVEDKDAARRGLNFHFGWFMEPLFSGKYPDIMRKNAGDRLPKFTREQAKLVKGAYDFLGLNYYCSNYATTAEATDVVSYSNDIKIHAQPDDLNGDPIGWPDQTDNNMKIEEALVDNARIDYYDAHLQNVLKAMKDGVKVDGYFAWSLMDNFEWQSGYSVRFGINYVDYKDGKYTRYPKKSAIWFMNFLKTPMELPVPSPRPAQQRGVKRTADSGSIESGSRTKK</sequence>
<reference evidence="2" key="1">
    <citation type="journal article" date="2022" name="Mol. Ecol. Resour.">
        <title>The genomes of chicory, endive, great burdock and yacon provide insights into Asteraceae palaeo-polyploidization history and plant inulin production.</title>
        <authorList>
            <person name="Fan W."/>
            <person name="Wang S."/>
            <person name="Wang H."/>
            <person name="Wang A."/>
            <person name="Jiang F."/>
            <person name="Liu H."/>
            <person name="Zhao H."/>
            <person name="Xu D."/>
            <person name="Zhang Y."/>
        </authorList>
    </citation>
    <scope>NUCLEOTIDE SEQUENCE [LARGE SCALE GENOMIC DNA]</scope>
    <source>
        <strain evidence="2">cv. Punajuju</strain>
    </source>
</reference>
<gene>
    <name evidence="1" type="ORF">L2E82_15249</name>
</gene>
<organism evidence="1 2">
    <name type="scientific">Cichorium intybus</name>
    <name type="common">Chicory</name>
    <dbReference type="NCBI Taxonomy" id="13427"/>
    <lineage>
        <taxon>Eukaryota</taxon>
        <taxon>Viridiplantae</taxon>
        <taxon>Streptophyta</taxon>
        <taxon>Embryophyta</taxon>
        <taxon>Tracheophyta</taxon>
        <taxon>Spermatophyta</taxon>
        <taxon>Magnoliopsida</taxon>
        <taxon>eudicotyledons</taxon>
        <taxon>Gunneridae</taxon>
        <taxon>Pentapetalae</taxon>
        <taxon>asterids</taxon>
        <taxon>campanulids</taxon>
        <taxon>Asterales</taxon>
        <taxon>Asteraceae</taxon>
        <taxon>Cichorioideae</taxon>
        <taxon>Cichorieae</taxon>
        <taxon>Cichoriinae</taxon>
        <taxon>Cichorium</taxon>
    </lineage>
</organism>